<feature type="region of interest" description="Disordered" evidence="1">
    <location>
        <begin position="1192"/>
        <end position="1234"/>
    </location>
</feature>
<feature type="compositionally biased region" description="Polar residues" evidence="1">
    <location>
        <begin position="752"/>
        <end position="763"/>
    </location>
</feature>
<sequence length="1577" mass="167490">MPSMSTAEDSGHWMATVMPPRSAGKPPLLQHSNGKESPRPARALVEAPECFANGQYFGLPCTLGNEDNDARSNSAVSSCSGDKSEELRCRAQRNRRWKTSSSSDTGARDEDAACPAAVSSVSSYYFSGHNMLTEVAHGCTGEQRFMENRDGMSTFHSSSSPASERAGDASEQSSRPLALLGATSPSVVQPATRIARVRAAAVAASSRAMPSTELDDPYHVPSMPAAGTLYLSSRTGSDRDSVDGESRFTARASQQDMYYMYTSTLTMSTDAPASPSKRQQRDGAAPRGGSASVASSCDRVCVPGIWEYDEWMLTARPATMETLSGHSSGTKALATDYERRAAQFPSPAAIDVTVGPSSQPSPTMAVCSPRTATPTTVSNELPAGTDLTAKAHSVPSARGSQLPRGAADSDASPKTKERPPASGCKSAAATVPPPPLGTFATPDVCIALKDFTTGMRSPTRNVVNDSTAVDGAVHQPVELRSHRCSTGFAEAMTCGHRLRVSDSGAPFSDASSSLLAAGKAPQQPPPRPSYANDAANSGESKMHTVTSSISNGFLGGHRPAFVTTASLSTCPAALVPDHAPLLAFGVHPIRKDVDSRSCVPSPAASTASTAMPLLLSPQALATAGQPTSKAWPARPPEVPRAPARDSESGSPALAPSPDNTATECPPDVSRRAGSHSTATTVAGATSSTASTLSGGLIPSSSPMNTCAQSSDLKPPSIGPQTLSDSNGDTLLILSGGVRKPTPPSPRAPAARETSTTAAGGQSRSDVHVATSKLTAATPTASASMTSTPAMSPLASSRGLSDEGVASYATEAMCRPASQASKPAPHQLPKEPPQGFRVEGQTSRPVNPMIITLSSRPGAQRKATRPQEEAHGDGAVASRDSRKDAAFPTRSPCDWRRRLGFKQNREIVLPDSKSLRVSMSSLLEFRSLTMREQGKEMMPSTEEVSTHLMTRWNAVCALVVVDEDAVRKPCLVVSGLSVRVYEEDKSVTLANSRMAHGMMRALKGRGGMTRSRFLRGASYDGDEESDDSDALVIGIRGGVGLSNRATSSGGGGLPSNLKSFVLLPDKKVRRSQSGEGDSADPCTVEFDNYLRKFDVDETLSRLAGRKECHSVALDQLVRTWVTGHNTCLLLGNGNGRSTQSLDVAVGAVESAMGILRERLNDPASRVELHICMGEVADDEDNGGAMVLDLLASSSSDDEDDDSDDDEQEKGARWQRKEAPPASQKSGPTRPPVQLARSPLIGTFVKGLRSVKIDDATTATSAIGRALTLGFMRFNMSAHSSRNNSMSNLSSLSSAALSKVRISFATLRLKTICRGADMRSARLSACESATSKKKFGGQVRHSRSVEYRADVLVSSLLLVYFGTEHMVLDTLVQRSQAYRATAREEDEGIVHPNAPMRDQKPDFHPASWPNAVGFLQSLLCDALGGRTRTMACLCLSEYDTRATLWLRAVSRARRITNMTPNCGNVRNYLLYLLEQYENLAALQNRRKQDARLFLPALGTQANSKHHKRGRLSAVSSGKEFDQWSVYCIKKMIAELDAFVATPTGDTPSLEQLEIANEIIATTQPDPLLSHPLAFFSRNS</sequence>
<name>A0A6L0XPX7_LEIIN</name>
<dbReference type="SUPFAM" id="SSF52540">
    <property type="entry name" value="P-loop containing nucleoside triphosphate hydrolases"/>
    <property type="match status" value="1"/>
</dbReference>
<feature type="compositionally biased region" description="Polar residues" evidence="1">
    <location>
        <begin position="698"/>
        <end position="711"/>
    </location>
</feature>
<gene>
    <name evidence="2" type="ORF">LINF_330039500</name>
</gene>
<feature type="compositionally biased region" description="Basic and acidic residues" evidence="1">
    <location>
        <begin position="1207"/>
        <end position="1217"/>
    </location>
</feature>
<feature type="region of interest" description="Disordered" evidence="1">
    <location>
        <begin position="515"/>
        <end position="543"/>
    </location>
</feature>
<dbReference type="Gene3D" id="3.40.850.10">
    <property type="entry name" value="Kinesin motor domain"/>
    <property type="match status" value="1"/>
</dbReference>
<dbReference type="InterPro" id="IPR027417">
    <property type="entry name" value="P-loop_NTPase"/>
</dbReference>
<evidence type="ECO:0000313" key="2">
    <source>
        <dbReference type="EMBL" id="CAC9534614.1"/>
    </source>
</evidence>
<proteinExistence type="predicted"/>
<accession>A0A6L0XPX7</accession>
<reference evidence="2" key="1">
    <citation type="submission" date="2020-06" db="EMBL/GenBank/DDBJ databases">
        <authorList>
            <person name="Gonzalez-de la Fuente S."/>
            <person name="Peiro-Pastor R."/>
            <person name="Rastrojo A."/>
            <person name="Moreno J."/>
            <person name="Carrasco-Ramiro F."/>
            <person name="Requena JM."/>
            <person name="Aguado B."/>
        </authorList>
    </citation>
    <scope>NUCLEOTIDE SEQUENCE</scope>
</reference>
<dbReference type="Proteomes" id="UP000255414">
    <property type="component" value="Chromosome 33"/>
</dbReference>
<dbReference type="EMBL" id="LR812966">
    <property type="protein sequence ID" value="CAC9534614.1"/>
    <property type="molecule type" value="Genomic_DNA"/>
</dbReference>
<feature type="region of interest" description="Disordered" evidence="1">
    <location>
        <begin position="63"/>
        <end position="112"/>
    </location>
</feature>
<feature type="region of interest" description="Disordered" evidence="1">
    <location>
        <begin position="151"/>
        <end position="175"/>
    </location>
</feature>
<feature type="compositionally biased region" description="Low complexity" evidence="1">
    <location>
        <begin position="674"/>
        <end position="695"/>
    </location>
</feature>
<feature type="compositionally biased region" description="Polar residues" evidence="1">
    <location>
        <begin position="718"/>
        <end position="728"/>
    </location>
</feature>
<organism evidence="2 3">
    <name type="scientific">Leishmania infantum</name>
    <dbReference type="NCBI Taxonomy" id="5671"/>
    <lineage>
        <taxon>Eukaryota</taxon>
        <taxon>Discoba</taxon>
        <taxon>Euglenozoa</taxon>
        <taxon>Kinetoplastea</taxon>
        <taxon>Metakinetoplastina</taxon>
        <taxon>Trypanosomatida</taxon>
        <taxon>Trypanosomatidae</taxon>
        <taxon>Leishmaniinae</taxon>
        <taxon>Leishmania</taxon>
    </lineage>
</organism>
<evidence type="ECO:0000313" key="3">
    <source>
        <dbReference type="Proteomes" id="UP000255414"/>
    </source>
</evidence>
<dbReference type="PANTHER" id="PTHR35615:SF7">
    <property type="entry name" value="PRESENT IN THE OUTER MITOCHONDRIAL MEMBRANE PROTEOME 22"/>
    <property type="match status" value="1"/>
</dbReference>
<dbReference type="InterPro" id="IPR036961">
    <property type="entry name" value="Kinesin_motor_dom_sf"/>
</dbReference>
<dbReference type="PANTHER" id="PTHR35615">
    <property type="entry name" value="PRESENT IN THE OUTER MITOCHONDRIAL MEMBRANE PROTEOME 22-RELATED"/>
    <property type="match status" value="1"/>
</dbReference>
<feature type="compositionally biased region" description="Polar residues" evidence="1">
    <location>
        <begin position="71"/>
        <end position="81"/>
    </location>
</feature>
<feature type="region of interest" description="Disordered" evidence="1">
    <location>
        <begin position="268"/>
        <end position="295"/>
    </location>
</feature>
<feature type="region of interest" description="Disordered" evidence="1">
    <location>
        <begin position="354"/>
        <end position="429"/>
    </location>
</feature>
<feature type="compositionally biased region" description="Low complexity" evidence="1">
    <location>
        <begin position="769"/>
        <end position="792"/>
    </location>
</feature>
<feature type="region of interest" description="Disordered" evidence="1">
    <location>
        <begin position="621"/>
        <end position="797"/>
    </location>
</feature>
<feature type="compositionally biased region" description="Acidic residues" evidence="1">
    <location>
        <begin position="1194"/>
        <end position="1206"/>
    </location>
</feature>
<feature type="compositionally biased region" description="Polar residues" evidence="1">
    <location>
        <begin position="370"/>
        <end position="379"/>
    </location>
</feature>
<protein>
    <submittedName>
        <fullName evidence="2">Hypothetical_protein_-_conserved</fullName>
    </submittedName>
</protein>
<feature type="compositionally biased region" description="Polar residues" evidence="1">
    <location>
        <begin position="534"/>
        <end position="543"/>
    </location>
</feature>
<dbReference type="OMA" id="KTICRGA"/>
<feature type="region of interest" description="Disordered" evidence="1">
    <location>
        <begin position="815"/>
        <end position="888"/>
    </location>
</feature>
<evidence type="ECO:0000256" key="1">
    <source>
        <dbReference type="SAM" id="MobiDB-lite"/>
    </source>
</evidence>
<feature type="region of interest" description="Disordered" evidence="1">
    <location>
        <begin position="1"/>
        <end position="41"/>
    </location>
</feature>